<evidence type="ECO:0000259" key="5">
    <source>
        <dbReference type="Pfam" id="PF01593"/>
    </source>
</evidence>
<dbReference type="SUPFAM" id="SSF54373">
    <property type="entry name" value="FAD-linked reductases, C-terminal domain"/>
    <property type="match status" value="1"/>
</dbReference>
<dbReference type="InterPro" id="IPR036188">
    <property type="entry name" value="FAD/NAD-bd_sf"/>
</dbReference>
<dbReference type="RefSeq" id="WP_161885831.1">
    <property type="nucleotide sequence ID" value="NZ_CP017146.1"/>
</dbReference>
<keyword evidence="3" id="KW-0560">Oxidoreductase</keyword>
<evidence type="ECO:0000313" key="6">
    <source>
        <dbReference type="EMBL" id="QHO69462.1"/>
    </source>
</evidence>
<evidence type="ECO:0000256" key="2">
    <source>
        <dbReference type="ARBA" id="ARBA00005995"/>
    </source>
</evidence>
<dbReference type="Gene3D" id="3.50.50.60">
    <property type="entry name" value="FAD/NAD(P)-binding domain"/>
    <property type="match status" value="1"/>
</dbReference>
<dbReference type="AlphaFoldDB" id="A0A7L5AHH9"/>
<comment type="cofactor">
    <cofactor evidence="1">
        <name>FAD</name>
        <dbReference type="ChEBI" id="CHEBI:57692"/>
    </cofactor>
</comment>
<accession>A0A7L5AHH9</accession>
<organism evidence="6 7">
    <name type="scientific">Marisediminicola antarctica</name>
    <dbReference type="NCBI Taxonomy" id="674079"/>
    <lineage>
        <taxon>Bacteria</taxon>
        <taxon>Bacillati</taxon>
        <taxon>Actinomycetota</taxon>
        <taxon>Actinomycetes</taxon>
        <taxon>Micrococcales</taxon>
        <taxon>Microbacteriaceae</taxon>
        <taxon>Marisediminicola</taxon>
    </lineage>
</organism>
<reference evidence="6 7" key="1">
    <citation type="submission" date="2016-09" db="EMBL/GenBank/DDBJ databases">
        <title>Complete genome sequence of microbes from the polar regions.</title>
        <authorList>
            <person name="Liao L."/>
            <person name="Chen B."/>
        </authorList>
    </citation>
    <scope>NUCLEOTIDE SEQUENCE [LARGE SCALE GENOMIC DNA]</scope>
    <source>
        <strain evidence="6 7">ZS314</strain>
    </source>
</reference>
<protein>
    <submittedName>
        <fullName evidence="6">Amine oxidase</fullName>
    </submittedName>
</protein>
<evidence type="ECO:0000313" key="7">
    <source>
        <dbReference type="Proteomes" id="UP000464507"/>
    </source>
</evidence>
<evidence type="ECO:0000256" key="4">
    <source>
        <dbReference type="PIRSR" id="PIRSR601613-1"/>
    </source>
</evidence>
<feature type="binding site" evidence="4">
    <location>
        <begin position="34"/>
        <end position="35"/>
    </location>
    <ligand>
        <name>FAD</name>
        <dbReference type="ChEBI" id="CHEBI:57692"/>
    </ligand>
</feature>
<proteinExistence type="inferred from homology"/>
<dbReference type="EMBL" id="CP017146">
    <property type="protein sequence ID" value="QHO69462.1"/>
    <property type="molecule type" value="Genomic_DNA"/>
</dbReference>
<dbReference type="InterPro" id="IPR050703">
    <property type="entry name" value="Flavin_MAO"/>
</dbReference>
<sequence>MPNRCDVVVLGAGLAGLVAANDLVAGGADVVVLEARSRPGGRVLQQTLADGRRVQLGGEVVGPHHLAYRQLVDELGLTLESSFTQIFGHDTHVLLDGREIVDSFGWLDKADQEIYLRCDDDFGRLASTVDPADPWSHPHARELDAISVADWLRSRGATPNVVRARRLAMLALAAESPERTSLLADLRKEATAPEPRFYDYDTWESLRVAEGSGTVIQQLALPVSSRIRYESPATHVRVTSGGCTVRTSDGEVFSSDAVVSALPVGPLRDITVEGVSDARLASLHSQRNARVSKVVYVYPDSFWERNDQNGSSYFEEGIIGGTWSQRDGILSALIPAERHGIFEGTPNSLVQAELLGEVERAFGPSTAAAEQVFINRWGVDPWTQGYITAWRPGDVMRVGPLHGTHEPPFYVCGSDQWVCGYMEGAVRTGRAAAAAALSGGWGGAEARTKWTA</sequence>
<dbReference type="SUPFAM" id="SSF51905">
    <property type="entry name" value="FAD/NAD(P)-binding domain"/>
    <property type="match status" value="1"/>
</dbReference>
<dbReference type="PANTHER" id="PTHR43563">
    <property type="entry name" value="AMINE OXIDASE"/>
    <property type="match status" value="1"/>
</dbReference>
<dbReference type="GO" id="GO:0016491">
    <property type="term" value="F:oxidoreductase activity"/>
    <property type="evidence" value="ECO:0007669"/>
    <property type="project" value="UniProtKB-KW"/>
</dbReference>
<dbReference type="PRINTS" id="PR00757">
    <property type="entry name" value="AMINEOXDASEF"/>
</dbReference>
<dbReference type="Proteomes" id="UP000464507">
    <property type="component" value="Chromosome"/>
</dbReference>
<dbReference type="PANTHER" id="PTHR43563:SF1">
    <property type="entry name" value="AMINE OXIDASE [FLAVIN-CONTAINING] B"/>
    <property type="match status" value="1"/>
</dbReference>
<dbReference type="InterPro" id="IPR001613">
    <property type="entry name" value="Flavin_amine_oxidase"/>
</dbReference>
<dbReference type="KEGG" id="mant:BHD05_07205"/>
<dbReference type="InterPro" id="IPR002937">
    <property type="entry name" value="Amino_oxidase"/>
</dbReference>
<keyword evidence="7" id="KW-1185">Reference proteome</keyword>
<evidence type="ECO:0000256" key="1">
    <source>
        <dbReference type="ARBA" id="ARBA00001974"/>
    </source>
</evidence>
<dbReference type="OrthoDB" id="337830at2"/>
<dbReference type="Pfam" id="PF01593">
    <property type="entry name" value="Amino_oxidase"/>
    <property type="match status" value="1"/>
</dbReference>
<name>A0A7L5AHH9_9MICO</name>
<evidence type="ECO:0000256" key="3">
    <source>
        <dbReference type="ARBA" id="ARBA00023002"/>
    </source>
</evidence>
<gene>
    <name evidence="6" type="ORF">BHD05_07205</name>
</gene>
<comment type="similarity">
    <text evidence="2">Belongs to the flavin monoamine oxidase family.</text>
</comment>
<feature type="domain" description="Amine oxidase" evidence="5">
    <location>
        <begin position="14"/>
        <end position="436"/>
    </location>
</feature>